<comment type="caution">
    <text evidence="2">The sequence shown here is derived from an EMBL/GenBank/DDBJ whole genome shotgun (WGS) entry which is preliminary data.</text>
</comment>
<reference evidence="2" key="2">
    <citation type="submission" date="2020-11" db="EMBL/GenBank/DDBJ databases">
        <title>Whole genome sequencing of Colletotrichum sp.</title>
        <authorList>
            <person name="Li H."/>
        </authorList>
    </citation>
    <scope>NUCLEOTIDE SEQUENCE</scope>
    <source>
        <strain evidence="2">CkLH20</strain>
    </source>
</reference>
<dbReference type="GeneID" id="62166347"/>
<evidence type="ECO:0000256" key="1">
    <source>
        <dbReference type="SAM" id="MobiDB-lite"/>
    </source>
</evidence>
<feature type="compositionally biased region" description="Low complexity" evidence="1">
    <location>
        <begin position="127"/>
        <end position="136"/>
    </location>
</feature>
<reference evidence="2" key="1">
    <citation type="submission" date="2020-03" db="EMBL/GenBank/DDBJ databases">
        <authorList>
            <person name="He L."/>
        </authorList>
    </citation>
    <scope>NUCLEOTIDE SEQUENCE</scope>
    <source>
        <strain evidence="2">CkLH20</strain>
    </source>
</reference>
<feature type="compositionally biased region" description="Polar residues" evidence="1">
    <location>
        <begin position="11"/>
        <end position="20"/>
    </location>
</feature>
<dbReference type="RefSeq" id="XP_038741388.1">
    <property type="nucleotide sequence ID" value="XM_038893273.1"/>
</dbReference>
<dbReference type="EMBL" id="JAATWM020000041">
    <property type="protein sequence ID" value="KAF9871927.1"/>
    <property type="molecule type" value="Genomic_DNA"/>
</dbReference>
<dbReference type="AlphaFoldDB" id="A0A9P6HXL7"/>
<accession>A0A9P6HXL7</accession>
<organism evidence="2 3">
    <name type="scientific">Colletotrichum karsti</name>
    <dbReference type="NCBI Taxonomy" id="1095194"/>
    <lineage>
        <taxon>Eukaryota</taxon>
        <taxon>Fungi</taxon>
        <taxon>Dikarya</taxon>
        <taxon>Ascomycota</taxon>
        <taxon>Pezizomycotina</taxon>
        <taxon>Sordariomycetes</taxon>
        <taxon>Hypocreomycetidae</taxon>
        <taxon>Glomerellales</taxon>
        <taxon>Glomerellaceae</taxon>
        <taxon>Colletotrichum</taxon>
        <taxon>Colletotrichum boninense species complex</taxon>
    </lineage>
</organism>
<gene>
    <name evidence="2" type="ORF">CkaCkLH20_10559</name>
</gene>
<feature type="region of interest" description="Disordered" evidence="1">
    <location>
        <begin position="1"/>
        <end position="20"/>
    </location>
</feature>
<feature type="region of interest" description="Disordered" evidence="1">
    <location>
        <begin position="116"/>
        <end position="137"/>
    </location>
</feature>
<dbReference type="OrthoDB" id="4823714at2759"/>
<dbReference type="Proteomes" id="UP000781932">
    <property type="component" value="Unassembled WGS sequence"/>
</dbReference>
<proteinExistence type="predicted"/>
<name>A0A9P6HXL7_9PEZI</name>
<evidence type="ECO:0000313" key="3">
    <source>
        <dbReference type="Proteomes" id="UP000781932"/>
    </source>
</evidence>
<keyword evidence="3" id="KW-1185">Reference proteome</keyword>
<evidence type="ECO:0000313" key="2">
    <source>
        <dbReference type="EMBL" id="KAF9871927.1"/>
    </source>
</evidence>
<protein>
    <submittedName>
        <fullName evidence="2">Uncharacterized protein</fullName>
    </submittedName>
</protein>
<sequence>MPGDARRKGGSYSTNPATMRTRAYQANLTPEKAAERKKKFAEYRSLRDVCIRVSKSDAYKDVTTRDGKLKLLSEGCQRLMADRIATRKPTCGTDIDEFVTRFHDGRWLKKHKAVTSSAAKQEESAEEAGGSSAETAQKNKIMDLADIEITVAEHHDAVADLVANEAEIAAQLNAVSEQVLHVSEVAAIQQDRVEVVEERAQRDREGLESMLVVLAEFEDV</sequence>